<comment type="caution">
    <text evidence="1">The sequence shown here is derived from an EMBL/GenBank/DDBJ whole genome shotgun (WGS) entry which is preliminary data.</text>
</comment>
<name>A0A4V1YST2_9BACE</name>
<organism evidence="1 2">
    <name type="scientific">Bacteroides eggerthii</name>
    <dbReference type="NCBI Taxonomy" id="28111"/>
    <lineage>
        <taxon>Bacteria</taxon>
        <taxon>Pseudomonadati</taxon>
        <taxon>Bacteroidota</taxon>
        <taxon>Bacteroidia</taxon>
        <taxon>Bacteroidales</taxon>
        <taxon>Bacteroidaceae</taxon>
        <taxon>Bacteroides</taxon>
    </lineage>
</organism>
<sequence>MGDITKKNMESDNKVLIKRNNQAPGFTSSLAGNRSQMLIERYIQYNSINVQEYIKTNRILTMVIPIDILRKWYPGPNWKKDIAKVCFGKMRDIKQETMPNGNFKMMTLFAYAELTDEGLFLDVVPKVLQNYIVGNGNPYTSLEYNLTTKFESKFCHEIYWEICKHDNPREKYKFFLTPNEINEKFATKYNVTNILEKILKPTQEEIKRLYEQNFSPRFFTFEERREVVGKCKKITGWEFTVYNQERNRRQDIKAQEAYLKIDKFLEEKLDKYRINILSQIKNFNSEKIILIWMRLENYMSQDVTTIRNEVAYLCSILSKYGINPHSSTKGKTEYSDMPLFEKEEKDTSYGIRCWLQCSNHIAESSTASNDVKKLFEQVHFYSYASSDEGNKLILSVDNEEVHRNIKTYLLSNLQELLSKYFPQPLTFNFHVNQYYSTTETL</sequence>
<dbReference type="Proteomes" id="UP000291917">
    <property type="component" value="Unassembled WGS sequence"/>
</dbReference>
<evidence type="ECO:0008006" key="3">
    <source>
        <dbReference type="Google" id="ProtNLM"/>
    </source>
</evidence>
<dbReference type="AlphaFoldDB" id="A0A4V1YST2"/>
<evidence type="ECO:0000313" key="1">
    <source>
        <dbReference type="EMBL" id="RYT70670.1"/>
    </source>
</evidence>
<proteinExistence type="predicted"/>
<protein>
    <recommendedName>
        <fullName evidence="3">Initiator Rep protein domain-containing protein</fullName>
    </recommendedName>
</protein>
<reference evidence="1 2" key="1">
    <citation type="journal article" date="2019" name="Science, e1252229">
        <title>Invertible promoters mediate bacterial phase variation, antibiotic resistance, and host adaptation in the gut.</title>
        <authorList>
            <person name="Jiang X."/>
            <person name="Hall A.B."/>
            <person name="Arthur T.D."/>
            <person name="Plichta D.R."/>
            <person name="Covington C.T."/>
            <person name="Poyet M."/>
            <person name="Crothers J."/>
            <person name="Moses P.L."/>
            <person name="Tolonen A.C."/>
            <person name="Vlamakis H."/>
            <person name="Alm E.J."/>
            <person name="Xavier R.J."/>
        </authorList>
    </citation>
    <scope>NUCLEOTIDE SEQUENCE [LARGE SCALE GENOMIC DNA]</scope>
    <source>
        <strain evidence="2">bj_0095</strain>
    </source>
</reference>
<accession>A0A4V1YST2</accession>
<gene>
    <name evidence="1" type="ORF">EAJ03_15140</name>
</gene>
<dbReference type="RefSeq" id="WP_149932461.1">
    <property type="nucleotide sequence ID" value="NZ_VVZX01000024.1"/>
</dbReference>
<evidence type="ECO:0000313" key="2">
    <source>
        <dbReference type="Proteomes" id="UP000291917"/>
    </source>
</evidence>
<dbReference type="EMBL" id="RCXL01000026">
    <property type="protein sequence ID" value="RYT70670.1"/>
    <property type="molecule type" value="Genomic_DNA"/>
</dbReference>